<evidence type="ECO:0000313" key="7">
    <source>
        <dbReference type="Proteomes" id="UP000789390"/>
    </source>
</evidence>
<feature type="compositionally biased region" description="Polar residues" evidence="4">
    <location>
        <begin position="1719"/>
        <end position="1733"/>
    </location>
</feature>
<evidence type="ECO:0000256" key="3">
    <source>
        <dbReference type="SAM" id="Coils"/>
    </source>
</evidence>
<evidence type="ECO:0000256" key="4">
    <source>
        <dbReference type="SAM" id="MobiDB-lite"/>
    </source>
</evidence>
<evidence type="ECO:0000256" key="1">
    <source>
        <dbReference type="ARBA" id="ARBA00008535"/>
    </source>
</evidence>
<dbReference type="InterPro" id="IPR003961">
    <property type="entry name" value="FN3_dom"/>
</dbReference>
<comment type="similarity">
    <text evidence="1">Belongs to the TRAFAC class TrmE-Era-EngA-EngB-Septin-like GTPase superfamily. AIG1/Toc34/Toc159-like paraseptin GTPase family. IAN subfamily.</text>
</comment>
<dbReference type="InterPro" id="IPR013783">
    <property type="entry name" value="Ig-like_fold"/>
</dbReference>
<dbReference type="InterPro" id="IPR027417">
    <property type="entry name" value="P-loop_NTPase"/>
</dbReference>
<feature type="compositionally biased region" description="Low complexity" evidence="4">
    <location>
        <begin position="1778"/>
        <end position="1792"/>
    </location>
</feature>
<evidence type="ECO:0000256" key="2">
    <source>
        <dbReference type="ARBA" id="ARBA00022741"/>
    </source>
</evidence>
<dbReference type="CDD" id="cd00882">
    <property type="entry name" value="Ras_like_GTPase"/>
    <property type="match status" value="1"/>
</dbReference>
<dbReference type="SUPFAM" id="SSF52540">
    <property type="entry name" value="P-loop containing nucleoside triphosphate hydrolases"/>
    <property type="match status" value="1"/>
</dbReference>
<keyword evidence="7" id="KW-1185">Reference proteome</keyword>
<evidence type="ECO:0000313" key="6">
    <source>
        <dbReference type="EMBL" id="CAH0098408.1"/>
    </source>
</evidence>
<reference evidence="6" key="1">
    <citation type="submission" date="2021-11" db="EMBL/GenBank/DDBJ databases">
        <authorList>
            <person name="Schell T."/>
        </authorList>
    </citation>
    <scope>NUCLEOTIDE SEQUENCE</scope>
    <source>
        <strain evidence="6">M5</strain>
    </source>
</reference>
<dbReference type="FunFam" id="3.40.50.300:FF:002209">
    <property type="entry name" value="Uncharacterized protein"/>
    <property type="match status" value="1"/>
</dbReference>
<dbReference type="InterPro" id="IPR006703">
    <property type="entry name" value="G_AIG1"/>
</dbReference>
<sequence>MANQLDHIKMMALGRNFAIGTLYNYVEDVVVPNARLWDPDDVSRESVVTTETKENVKVHLMSALHSIEEEEHGPWLSELGIDDHSAMSLTTGLLRSPCNGAWKYASDRADWKDDLHRGAEVAVHCRCSRKKVSVDPKSQMEIICRPERIIKSQATHVVVAIAHGLEAFCIFKNSEVSTNNDDGSDKTQEYANFFANCLLDGKKRLNHDKDGDEEDGGHCLFPSDLECILYKDIFGVKKGHNWTSNAAAEQYETCRKILRHQVTKSVPLKIWLYPLHKLLPNEGRIIKLMDNETDVSRAVVILCQIMWNNWVNIRLETDAIKTEMNKLERSTTQHGSWIPLTVSKRIHDFDKCLNEFMSAMQKYFYEWTISVRRGDDPEEKKMAEMVEAIEKKSPFIPKEIKNWLKNHIEQMKTLATLSQLPGVRLVTEIKKLEREVEKSGPKRFAVVLHLTSVSEQSDKMLQELMSYIDAITKSHPAQPSKWIREGKFELRAATDRRRFVSVAQEFSDWVMNNNSDTPNVHFIIFYNEQPVSSDVNLPFIRLYKCTLDSYVKFTIPKAPGPVEVEKNHRGVITLSWTTEDEIDRPNFLLQYRSVDGSEDKWDSIHHNSTTISINYLLSEESYVFRVAALTSGGRSQFSPVSCEVMIDPVCHPPTGLQCDYVTDTSITISWDHVVIEEEDAEEIYYDATDEEDYDNKSSDFDVGSICNRMFGSKDTVGYEKETENVVVKKIAKLSITCYSIDCWMASNPESTFIRRSTTEKMITLEPLILGTTYCIQVRAVCTDVTGSTFYSPATLILETETLQEAERASHIVRRVSKKCPVGPGIVAYHLPLKKRHGTKTKGVGHYVFGEPSYLALVGKRRQRTILMLGATGSGKSTLINAMVNYMMGVEWDDDFRFKLIDEPADKSQAHSQTDLVTTYDLYEMKGSRLNYSLTVVDTPGFGDTRGLEKDKKIMQQIQDYFQCRHGIQQLEAVCFVVQSSLPRLTATQQYIFDSILSIFGQDIKDNIRLMVTFADNALPPVLGAVKEAKIPSPMDPATGLPLHHKFNNSIFFTTNKGDRQTNEFNRTYFEMAVEGFDKFFNDLSGMEAKSLTLTREVLEERKRLEALVEGLQMKTEIKLTRVDELEQVKKILKENEDQVEANKNFDFEVEFLVPKATDISGTGQFTTNCQKCRTTCHFPCRQAHDNSKHLCSVMDRSGHCMICKCAWNDHFNQKYRYEMVKEKVQRSSDAIRQQYQGAASEALTNEQLLARIEKDIKKHESELMELMQATYPCIQRLDEIALRPHPFSTPDYIDLMIAAEKQEHRTGYQQRIVTLHKLREMADITAKLIHDQQKSVKLRMSSLPLKPRRYQGTLPDKSMNDGEMKSTRKVIHRRHYQLEQSLKEIESELEASLSTIEEMKKIRQKLRERSKNLESNQNCILYGTEVRNVEVKCNKGFSAYNCNRCKKTCEKPEKINYFEKKLCTNKDCNCPPSSHVYQRFALVATSTKVTTTQRDMKAEFEGNFKEKLTSEDLMAICWDKLNVAKGKVLSLLEQVGTDSRSLNSTALRSNALSPSKYPSLMRSRVIEEQKPGYLPRLQTLSELQASHNAPAVTSTKNDKLTPVQPKNKQPERKTRSCGRGCLMRDTISTVNPGTSQSTHSGKEEKSWSEILSGPSKVQSTGSADIGNGTSSRSQYQMTGINRNNSSVSSAASTASSNAQMTTQGTKVDGGVGRGRGRNIPSTQGSSSESQVGQPSGEPGKYYITSKKTDEQHNNQPEESENPFVNFLRAGRGRGRNIPSTQGSSSGSQVGQPPGEPEKYYNTSEKTSKICQPKEPDTLSSTSQSTILVSVMNAESNPACDSQMISSYPVESKDGCSSEEVTDVQRNNQPEETKNPVVTFLRKFWSFN</sequence>
<feature type="region of interest" description="Disordered" evidence="4">
    <location>
        <begin position="1769"/>
        <end position="1822"/>
    </location>
</feature>
<protein>
    <recommendedName>
        <fullName evidence="5">Fibronectin type-III domain-containing protein</fullName>
    </recommendedName>
</protein>
<dbReference type="InterPro" id="IPR052090">
    <property type="entry name" value="Cytolytic_pore-forming_toxin"/>
</dbReference>
<feature type="compositionally biased region" description="Polar residues" evidence="4">
    <location>
        <begin position="1626"/>
        <end position="1639"/>
    </location>
</feature>
<dbReference type="SUPFAM" id="SSF49265">
    <property type="entry name" value="Fibronectin type III"/>
    <property type="match status" value="2"/>
</dbReference>
<dbReference type="Pfam" id="PF00041">
    <property type="entry name" value="fn3"/>
    <property type="match status" value="1"/>
</dbReference>
<evidence type="ECO:0000259" key="5">
    <source>
        <dbReference type="PROSITE" id="PS50853"/>
    </source>
</evidence>
<dbReference type="SMART" id="SM00060">
    <property type="entry name" value="FN3"/>
    <property type="match status" value="2"/>
</dbReference>
<feature type="compositionally biased region" description="Polar residues" evidence="4">
    <location>
        <begin position="1655"/>
        <end position="1680"/>
    </location>
</feature>
<keyword evidence="3" id="KW-0175">Coiled coil</keyword>
<dbReference type="PANTHER" id="PTHR31594:SF15">
    <property type="entry name" value="VERRUCOTOXIN SUBUNIT BETA ISOFORM X1-RELATED"/>
    <property type="match status" value="1"/>
</dbReference>
<dbReference type="GO" id="GO:0005525">
    <property type="term" value="F:GTP binding"/>
    <property type="evidence" value="ECO:0007669"/>
    <property type="project" value="UniProtKB-KW"/>
</dbReference>
<keyword evidence="2" id="KW-0547">Nucleotide-binding</keyword>
<dbReference type="Gene3D" id="3.40.50.300">
    <property type="entry name" value="P-loop containing nucleotide triphosphate hydrolases"/>
    <property type="match status" value="1"/>
</dbReference>
<dbReference type="OrthoDB" id="8954335at2759"/>
<dbReference type="Pfam" id="PF04548">
    <property type="entry name" value="AIG1"/>
    <property type="match status" value="1"/>
</dbReference>
<accession>A0A8J2R9U7</accession>
<feature type="compositionally biased region" description="Basic and acidic residues" evidence="4">
    <location>
        <begin position="1805"/>
        <end position="1816"/>
    </location>
</feature>
<organism evidence="6 7">
    <name type="scientific">Daphnia galeata</name>
    <dbReference type="NCBI Taxonomy" id="27404"/>
    <lineage>
        <taxon>Eukaryota</taxon>
        <taxon>Metazoa</taxon>
        <taxon>Ecdysozoa</taxon>
        <taxon>Arthropoda</taxon>
        <taxon>Crustacea</taxon>
        <taxon>Branchiopoda</taxon>
        <taxon>Diplostraca</taxon>
        <taxon>Cladocera</taxon>
        <taxon>Anomopoda</taxon>
        <taxon>Daphniidae</taxon>
        <taxon>Daphnia</taxon>
    </lineage>
</organism>
<feature type="compositionally biased region" description="Low complexity" evidence="4">
    <location>
        <begin position="1681"/>
        <end position="1698"/>
    </location>
</feature>
<dbReference type="EMBL" id="CAKKLH010000002">
    <property type="protein sequence ID" value="CAH0098408.1"/>
    <property type="molecule type" value="Genomic_DNA"/>
</dbReference>
<proteinExistence type="inferred from homology"/>
<feature type="region of interest" description="Disordered" evidence="4">
    <location>
        <begin position="1587"/>
        <end position="1743"/>
    </location>
</feature>
<feature type="domain" description="Fibronectin type-III" evidence="5">
    <location>
        <begin position="558"/>
        <end position="649"/>
    </location>
</feature>
<comment type="caution">
    <text evidence="6">The sequence shown here is derived from an EMBL/GenBank/DDBJ whole genome shotgun (WGS) entry which is preliminary data.</text>
</comment>
<dbReference type="PROSITE" id="PS50853">
    <property type="entry name" value="FN3"/>
    <property type="match status" value="1"/>
</dbReference>
<dbReference type="InterPro" id="IPR036116">
    <property type="entry name" value="FN3_sf"/>
</dbReference>
<feature type="coiled-coil region" evidence="3">
    <location>
        <begin position="1094"/>
        <end position="1142"/>
    </location>
</feature>
<dbReference type="Gene3D" id="2.60.40.10">
    <property type="entry name" value="Immunoglobulins"/>
    <property type="match status" value="2"/>
</dbReference>
<dbReference type="PANTHER" id="PTHR31594">
    <property type="entry name" value="AIG1-TYPE G DOMAIN-CONTAINING PROTEIN"/>
    <property type="match status" value="1"/>
</dbReference>
<dbReference type="CDD" id="cd00063">
    <property type="entry name" value="FN3"/>
    <property type="match status" value="1"/>
</dbReference>
<gene>
    <name evidence="6" type="ORF">DGAL_LOCUS460</name>
</gene>
<feature type="coiled-coil region" evidence="3">
    <location>
        <begin position="1382"/>
        <end position="1416"/>
    </location>
</feature>
<name>A0A8J2R9U7_9CRUS</name>
<dbReference type="Proteomes" id="UP000789390">
    <property type="component" value="Unassembled WGS sequence"/>
</dbReference>